<proteinExistence type="predicted"/>
<gene>
    <name evidence="1" type="ORF">ACAOBT_LOCUS33240</name>
</gene>
<dbReference type="OrthoDB" id="6770383at2759"/>
<accession>A0A9P0QA31</accession>
<sequence length="136" mass="15676">MERSVAVLPGCPVTRRHSIFRFADSCGETEACNLQVLYLAAAKRYGRMNATTRVSYYIDKYGVFHRIFRNQDVPVATIPQRILKDEIPKPSATWLRLIMMFWNARVMKTAFRFGVAAIIMNHVCRKSVCQSHHRVA</sequence>
<organism evidence="1 2">
    <name type="scientific">Acanthoscelides obtectus</name>
    <name type="common">Bean weevil</name>
    <name type="synonym">Bruchus obtectus</name>
    <dbReference type="NCBI Taxonomy" id="200917"/>
    <lineage>
        <taxon>Eukaryota</taxon>
        <taxon>Metazoa</taxon>
        <taxon>Ecdysozoa</taxon>
        <taxon>Arthropoda</taxon>
        <taxon>Hexapoda</taxon>
        <taxon>Insecta</taxon>
        <taxon>Pterygota</taxon>
        <taxon>Neoptera</taxon>
        <taxon>Endopterygota</taxon>
        <taxon>Coleoptera</taxon>
        <taxon>Polyphaga</taxon>
        <taxon>Cucujiformia</taxon>
        <taxon>Chrysomeloidea</taxon>
        <taxon>Chrysomelidae</taxon>
        <taxon>Bruchinae</taxon>
        <taxon>Bruchini</taxon>
        <taxon>Acanthoscelides</taxon>
    </lineage>
</organism>
<comment type="caution">
    <text evidence="1">The sequence shown here is derived from an EMBL/GenBank/DDBJ whole genome shotgun (WGS) entry which is preliminary data.</text>
</comment>
<keyword evidence="2" id="KW-1185">Reference proteome</keyword>
<dbReference type="Proteomes" id="UP001152888">
    <property type="component" value="Unassembled WGS sequence"/>
</dbReference>
<evidence type="ECO:0000313" key="1">
    <source>
        <dbReference type="EMBL" id="CAH2013152.1"/>
    </source>
</evidence>
<dbReference type="AlphaFoldDB" id="A0A9P0QA31"/>
<name>A0A9P0QA31_ACAOB</name>
<dbReference type="EMBL" id="CAKOFQ010008275">
    <property type="protein sequence ID" value="CAH2013152.1"/>
    <property type="molecule type" value="Genomic_DNA"/>
</dbReference>
<evidence type="ECO:0000313" key="2">
    <source>
        <dbReference type="Proteomes" id="UP001152888"/>
    </source>
</evidence>
<reference evidence="1" key="1">
    <citation type="submission" date="2022-03" db="EMBL/GenBank/DDBJ databases">
        <authorList>
            <person name="Sayadi A."/>
        </authorList>
    </citation>
    <scope>NUCLEOTIDE SEQUENCE</scope>
</reference>
<protein>
    <submittedName>
        <fullName evidence="1">Uncharacterized protein</fullName>
    </submittedName>
</protein>